<feature type="transmembrane region" description="Helical" evidence="1">
    <location>
        <begin position="167"/>
        <end position="193"/>
    </location>
</feature>
<keyword evidence="1" id="KW-0812">Transmembrane</keyword>
<protein>
    <submittedName>
        <fullName evidence="3">Transporter</fullName>
    </submittedName>
</protein>
<sequence>MSVPDRTSGPNATSGIVGGAAAGAAAYVLGYLFAYLTQRSAVESQLEGFNFFADLFGGDPIPTWQAIGWVFYNGHFVDTQIPSLVGGSQLTNLISQADGGSLTLLFVVPPVLLTLAGLAASRVAGASEPADGAKAGAAVLVGYLPPAVIGAFLFRYSVGDGAVAPDLVTAVLLAGAVYPAAFGAVGGAGATLLSD</sequence>
<name>A0ABD6AMI2_9EURY</name>
<reference evidence="3 4" key="1">
    <citation type="journal article" date="2019" name="Int. J. Syst. Evol. Microbiol.">
        <title>The Global Catalogue of Microorganisms (GCM) 10K type strain sequencing project: providing services to taxonomists for standard genome sequencing and annotation.</title>
        <authorList>
            <consortium name="The Broad Institute Genomics Platform"/>
            <consortium name="The Broad Institute Genome Sequencing Center for Infectious Disease"/>
            <person name="Wu L."/>
            <person name="Ma J."/>
        </authorList>
    </citation>
    <scope>NUCLEOTIDE SEQUENCE [LARGE SCALE GENOMIC DNA]</scope>
    <source>
        <strain evidence="3 4">CGMCC 1.12554</strain>
    </source>
</reference>
<gene>
    <name evidence="3" type="ORF">ACFQMF_11630</name>
</gene>
<dbReference type="EMBL" id="JBHTBL010000011">
    <property type="protein sequence ID" value="MFC7325228.1"/>
    <property type="molecule type" value="Genomic_DNA"/>
</dbReference>
<feature type="transmembrane region" description="Helical" evidence="1">
    <location>
        <begin position="135"/>
        <end position="155"/>
    </location>
</feature>
<feature type="transmembrane region" description="Helical" evidence="1">
    <location>
        <begin position="102"/>
        <end position="123"/>
    </location>
</feature>
<dbReference type="RefSeq" id="WP_256407965.1">
    <property type="nucleotide sequence ID" value="NZ_JANHDN010000002.1"/>
</dbReference>
<dbReference type="InterPro" id="IPR058284">
    <property type="entry name" value="DUF7978"/>
</dbReference>
<feature type="transmembrane region" description="Helical" evidence="1">
    <location>
        <begin position="12"/>
        <end position="36"/>
    </location>
</feature>
<dbReference type="Pfam" id="PF25933">
    <property type="entry name" value="DUF7978"/>
    <property type="match status" value="1"/>
</dbReference>
<keyword evidence="4" id="KW-1185">Reference proteome</keyword>
<keyword evidence="1" id="KW-1133">Transmembrane helix</keyword>
<comment type="caution">
    <text evidence="3">The sequence shown here is derived from an EMBL/GenBank/DDBJ whole genome shotgun (WGS) entry which is preliminary data.</text>
</comment>
<organism evidence="3 4">
    <name type="scientific">Halorubrum rutilum</name>
    <dbReference type="NCBI Taxonomy" id="1364933"/>
    <lineage>
        <taxon>Archaea</taxon>
        <taxon>Methanobacteriati</taxon>
        <taxon>Methanobacteriota</taxon>
        <taxon>Stenosarchaea group</taxon>
        <taxon>Halobacteria</taxon>
        <taxon>Halobacteriales</taxon>
        <taxon>Haloferacaceae</taxon>
        <taxon>Halorubrum</taxon>
    </lineage>
</organism>
<proteinExistence type="predicted"/>
<evidence type="ECO:0000259" key="2">
    <source>
        <dbReference type="Pfam" id="PF25933"/>
    </source>
</evidence>
<accession>A0ABD6AMI2</accession>
<evidence type="ECO:0000256" key="1">
    <source>
        <dbReference type="SAM" id="Phobius"/>
    </source>
</evidence>
<keyword evidence="1" id="KW-0472">Membrane</keyword>
<evidence type="ECO:0000313" key="4">
    <source>
        <dbReference type="Proteomes" id="UP001596545"/>
    </source>
</evidence>
<dbReference type="AlphaFoldDB" id="A0ABD6AMI2"/>
<dbReference type="Proteomes" id="UP001596545">
    <property type="component" value="Unassembled WGS sequence"/>
</dbReference>
<evidence type="ECO:0000313" key="3">
    <source>
        <dbReference type="EMBL" id="MFC7325228.1"/>
    </source>
</evidence>
<feature type="domain" description="DUF7978" evidence="2">
    <location>
        <begin position="7"/>
        <end position="192"/>
    </location>
</feature>